<protein>
    <submittedName>
        <fullName evidence="1">4052_t:CDS:1</fullName>
    </submittedName>
</protein>
<dbReference type="InterPro" id="IPR023799">
    <property type="entry name" value="RbfA_dom_sf"/>
</dbReference>
<evidence type="ECO:0000313" key="1">
    <source>
        <dbReference type="EMBL" id="CAI2176372.1"/>
    </source>
</evidence>
<organism evidence="1 2">
    <name type="scientific">Funneliformis geosporum</name>
    <dbReference type="NCBI Taxonomy" id="1117311"/>
    <lineage>
        <taxon>Eukaryota</taxon>
        <taxon>Fungi</taxon>
        <taxon>Fungi incertae sedis</taxon>
        <taxon>Mucoromycota</taxon>
        <taxon>Glomeromycotina</taxon>
        <taxon>Glomeromycetes</taxon>
        <taxon>Glomerales</taxon>
        <taxon>Glomeraceae</taxon>
        <taxon>Funneliformis</taxon>
    </lineage>
</organism>
<dbReference type="SUPFAM" id="SSF89919">
    <property type="entry name" value="Ribosome-binding factor A, RbfA"/>
    <property type="match status" value="1"/>
</dbReference>
<gene>
    <name evidence="1" type="ORF">FWILDA_LOCUS7551</name>
</gene>
<dbReference type="OrthoDB" id="2375228at2759"/>
<name>A0A9W4WW16_9GLOM</name>
<evidence type="ECO:0000313" key="2">
    <source>
        <dbReference type="Proteomes" id="UP001153678"/>
    </source>
</evidence>
<comment type="caution">
    <text evidence="1">The sequence shown here is derived from an EMBL/GenBank/DDBJ whole genome shotgun (WGS) entry which is preliminary data.</text>
</comment>
<dbReference type="AlphaFoldDB" id="A0A9W4WW16"/>
<proteinExistence type="predicted"/>
<dbReference type="Proteomes" id="UP001153678">
    <property type="component" value="Unassembled WGS sequence"/>
</dbReference>
<keyword evidence="2" id="KW-1185">Reference proteome</keyword>
<accession>A0A9W4WW16</accession>
<dbReference type="Gene3D" id="3.30.300.20">
    <property type="match status" value="1"/>
</dbReference>
<dbReference type="EMBL" id="CAMKVN010001496">
    <property type="protein sequence ID" value="CAI2176372.1"/>
    <property type="molecule type" value="Genomic_DNA"/>
</dbReference>
<sequence>MKSNSGITHVVTRISSRKLRSDNSITDRITDSNDDDNSSSTQQKLAQRLSRAIIKCDDNVPHNYLSSTFVRIVNISVLPESNIAKIWWKPDPQKGINESKIENTMNKYSIKYRKILQNALHMRNPPKIVFLRYDKTFGNMSKLLDKIEEELNHKETEP</sequence>
<dbReference type="InterPro" id="IPR015946">
    <property type="entry name" value="KH_dom-like_a/b"/>
</dbReference>
<reference evidence="1" key="1">
    <citation type="submission" date="2022-08" db="EMBL/GenBank/DDBJ databases">
        <authorList>
            <person name="Kallberg Y."/>
            <person name="Tangrot J."/>
            <person name="Rosling A."/>
        </authorList>
    </citation>
    <scope>NUCLEOTIDE SEQUENCE</scope>
    <source>
        <strain evidence="1">Wild A</strain>
    </source>
</reference>